<proteinExistence type="predicted"/>
<gene>
    <name evidence="1" type="ORF">LZ519_00590</name>
</gene>
<protein>
    <submittedName>
        <fullName evidence="1">DUF484 family protein</fullName>
    </submittedName>
</protein>
<comment type="caution">
    <text evidence="1">The sequence shown here is derived from an EMBL/GenBank/DDBJ whole genome shotgun (WGS) entry which is preliminary data.</text>
</comment>
<sequence>MAQIIQFKDEAVVRLRERLGAVEEANEDLIAFARGHSDAVASINVAVLEAIEAPSVDSLFEVITRRWPDILGIDYVAIALVVGNRGFRADCDSMERVDPVFVKRMLGKVGRVEVRSVERGHPLFGAVAGDSVRAEALIRIDGPAPYPQGLLALGQRTELAPDSSQGSSLLLFLGRVIAATIRRCVATS</sequence>
<dbReference type="Pfam" id="PF04340">
    <property type="entry name" value="DUF484"/>
    <property type="match status" value="1"/>
</dbReference>
<dbReference type="InterPro" id="IPR029016">
    <property type="entry name" value="GAF-like_dom_sf"/>
</dbReference>
<evidence type="ECO:0000313" key="1">
    <source>
        <dbReference type="EMBL" id="MCL6677822.1"/>
    </source>
</evidence>
<name>A0ABT0RC37_9SPHN</name>
<organism evidence="1 2">
    <name type="scientific">Sphingomonas anseongensis</name>
    <dbReference type="NCBI Taxonomy" id="2908207"/>
    <lineage>
        <taxon>Bacteria</taxon>
        <taxon>Pseudomonadati</taxon>
        <taxon>Pseudomonadota</taxon>
        <taxon>Alphaproteobacteria</taxon>
        <taxon>Sphingomonadales</taxon>
        <taxon>Sphingomonadaceae</taxon>
        <taxon>Sphingomonas</taxon>
    </lineage>
</organism>
<dbReference type="InterPro" id="IPR007435">
    <property type="entry name" value="DUF484"/>
</dbReference>
<evidence type="ECO:0000313" key="2">
    <source>
        <dbReference type="Proteomes" id="UP001165343"/>
    </source>
</evidence>
<dbReference type="EMBL" id="JAMGBC010000001">
    <property type="protein sequence ID" value="MCL6677822.1"/>
    <property type="molecule type" value="Genomic_DNA"/>
</dbReference>
<accession>A0ABT0RC37</accession>
<dbReference type="Proteomes" id="UP001165343">
    <property type="component" value="Unassembled WGS sequence"/>
</dbReference>
<reference evidence="1" key="1">
    <citation type="submission" date="2022-05" db="EMBL/GenBank/DDBJ databases">
        <authorList>
            <person name="Jo J.-H."/>
            <person name="Im W.-T."/>
        </authorList>
    </citation>
    <scope>NUCLEOTIDE SEQUENCE</scope>
    <source>
        <strain evidence="1">RG327</strain>
    </source>
</reference>
<dbReference type="Gene3D" id="3.30.450.40">
    <property type="match status" value="1"/>
</dbReference>
<keyword evidence="2" id="KW-1185">Reference proteome</keyword>